<dbReference type="EMBL" id="PCTL01000007">
    <property type="protein sequence ID" value="PIP73777.1"/>
    <property type="molecule type" value="Genomic_DNA"/>
</dbReference>
<accession>A0A2H0CV51</accession>
<comment type="caution">
    <text evidence="1">The sequence shown here is derived from an EMBL/GenBank/DDBJ whole genome shotgun (WGS) entry which is preliminary data.</text>
</comment>
<reference evidence="1 2" key="1">
    <citation type="submission" date="2017-09" db="EMBL/GenBank/DDBJ databases">
        <title>Depth-based differentiation of microbial function through sediment-hosted aquifers and enrichment of novel symbionts in the deep terrestrial subsurface.</title>
        <authorList>
            <person name="Probst A.J."/>
            <person name="Ladd B."/>
            <person name="Jarett J.K."/>
            <person name="Geller-Mcgrath D.E."/>
            <person name="Sieber C.M."/>
            <person name="Emerson J.B."/>
            <person name="Anantharaman K."/>
            <person name="Thomas B.C."/>
            <person name="Malmstrom R."/>
            <person name="Stieglmeier M."/>
            <person name="Klingl A."/>
            <person name="Woyke T."/>
            <person name="Ryan C.M."/>
            <person name="Banfield J.F."/>
        </authorList>
    </citation>
    <scope>NUCLEOTIDE SEQUENCE [LARGE SCALE GENOMIC DNA]</scope>
    <source>
        <strain evidence="1">CG22_combo_CG10-13_8_21_14_all_47_15</strain>
    </source>
</reference>
<organism evidence="1 2">
    <name type="scientific">Candidatus Lloydbacteria bacterium CG22_combo_CG10-13_8_21_14_all_47_15</name>
    <dbReference type="NCBI Taxonomy" id="1974635"/>
    <lineage>
        <taxon>Bacteria</taxon>
        <taxon>Candidatus Lloydiibacteriota</taxon>
    </lineage>
</organism>
<evidence type="ECO:0000313" key="2">
    <source>
        <dbReference type="Proteomes" id="UP000230638"/>
    </source>
</evidence>
<sequence>MTTEKIYTALFDLKPHDLIVGISRQGILNKIGSAFFAPYAHDKAATSPKVELEILKKFCRIKKHTSIFGLIDIYLLEYL</sequence>
<name>A0A2H0CV51_9BACT</name>
<protein>
    <submittedName>
        <fullName evidence="1">Uncharacterized protein</fullName>
    </submittedName>
</protein>
<evidence type="ECO:0000313" key="1">
    <source>
        <dbReference type="EMBL" id="PIP73777.1"/>
    </source>
</evidence>
<dbReference type="Proteomes" id="UP000230638">
    <property type="component" value="Unassembled WGS sequence"/>
</dbReference>
<dbReference type="AlphaFoldDB" id="A0A2H0CV51"/>
<gene>
    <name evidence="1" type="ORF">COW88_00905</name>
</gene>
<proteinExistence type="predicted"/>